<evidence type="ECO:0000313" key="6">
    <source>
        <dbReference type="EMBL" id="MDT0414665.1"/>
    </source>
</evidence>
<protein>
    <submittedName>
        <fullName evidence="6">Biotin-dependent carboxyltransferase family protein</fullName>
    </submittedName>
</protein>
<dbReference type="NCBIfam" id="TIGR00724">
    <property type="entry name" value="urea_amlyse_rel"/>
    <property type="match status" value="1"/>
</dbReference>
<dbReference type="GO" id="GO:0016787">
    <property type="term" value="F:hydrolase activity"/>
    <property type="evidence" value="ECO:0007669"/>
    <property type="project" value="UniProtKB-KW"/>
</dbReference>
<dbReference type="AlphaFoldDB" id="A0ABD5DZY4"/>
<evidence type="ECO:0000259" key="5">
    <source>
        <dbReference type="SMART" id="SM00797"/>
    </source>
</evidence>
<sequence length="317" mass="32384">MTTPPHPPNRPPAPDAAVQAALDVLATGPFATLQDLGRPGLAHIGVGRSGAADRASFALANRLLANPEDAAGIEATLGGLAVRALRPLLVAVTGAPCPVSVDDTPVAFNAPVEVPTGAVLRLGRPASGLRTYLAVRGGLAVRPVLGSRATDVLSGLGPDPLSPGTALPVGPPPAAHPRVDLAPVPDPPAGELTLQVVPGPRADWFTPAALATLLESEWEVSAQSDRVGMRLTGPELERVPDKGELPSEGMVAGALQVPPSGRPVLFLADHPVTGGYPVIAVVTRADVDRAAQARPGQRLRFATTVGPAHDAHRPRTP</sequence>
<gene>
    <name evidence="6" type="ORF">RM574_04110</name>
</gene>
<accession>A0ABD5DZY4</accession>
<dbReference type="SUPFAM" id="SSF50891">
    <property type="entry name" value="Cyclophilin-like"/>
    <property type="match status" value="1"/>
</dbReference>
<dbReference type="InterPro" id="IPR029000">
    <property type="entry name" value="Cyclophilin-like_dom_sf"/>
</dbReference>
<dbReference type="PANTHER" id="PTHR43309:SF3">
    <property type="entry name" value="5-OXOPROLINASE SUBUNIT C"/>
    <property type="match status" value="1"/>
</dbReference>
<organism evidence="6 7">
    <name type="scientific">Streptomyces evansiae</name>
    <dbReference type="NCBI Taxonomy" id="3075535"/>
    <lineage>
        <taxon>Bacteria</taxon>
        <taxon>Bacillati</taxon>
        <taxon>Actinomycetota</taxon>
        <taxon>Actinomycetes</taxon>
        <taxon>Kitasatosporales</taxon>
        <taxon>Streptomycetaceae</taxon>
        <taxon>Streptomyces</taxon>
    </lineage>
</organism>
<keyword evidence="2" id="KW-0378">Hydrolase</keyword>
<feature type="domain" description="Carboxyltransferase" evidence="5">
    <location>
        <begin position="43"/>
        <end position="316"/>
    </location>
</feature>
<keyword evidence="3" id="KW-0067">ATP-binding</keyword>
<dbReference type="Proteomes" id="UP001183607">
    <property type="component" value="Unassembled WGS sequence"/>
</dbReference>
<proteinExistence type="predicted"/>
<dbReference type="Gene3D" id="2.40.100.10">
    <property type="entry name" value="Cyclophilin-like"/>
    <property type="match status" value="1"/>
</dbReference>
<evidence type="ECO:0000313" key="7">
    <source>
        <dbReference type="Proteomes" id="UP001183607"/>
    </source>
</evidence>
<name>A0ABD5DZY4_9ACTN</name>
<dbReference type="InterPro" id="IPR052708">
    <property type="entry name" value="PxpC"/>
</dbReference>
<reference evidence="7" key="1">
    <citation type="submission" date="2023-07" db="EMBL/GenBank/DDBJ databases">
        <title>30 novel species of actinomycetes from the DSMZ collection.</title>
        <authorList>
            <person name="Nouioui I."/>
        </authorList>
    </citation>
    <scope>NUCLEOTIDE SEQUENCE [LARGE SCALE GENOMIC DNA]</scope>
    <source>
        <strain evidence="7">DSM 41982</strain>
    </source>
</reference>
<evidence type="ECO:0000256" key="2">
    <source>
        <dbReference type="ARBA" id="ARBA00022801"/>
    </source>
</evidence>
<dbReference type="EMBL" id="JAVRER010000004">
    <property type="protein sequence ID" value="MDT0414665.1"/>
    <property type="molecule type" value="Genomic_DNA"/>
</dbReference>
<evidence type="ECO:0000256" key="4">
    <source>
        <dbReference type="SAM" id="MobiDB-lite"/>
    </source>
</evidence>
<dbReference type="InterPro" id="IPR003778">
    <property type="entry name" value="CT_A_B"/>
</dbReference>
<comment type="caution">
    <text evidence="6">The sequence shown here is derived from an EMBL/GenBank/DDBJ whole genome shotgun (WGS) entry which is preliminary data.</text>
</comment>
<keyword evidence="1" id="KW-0547">Nucleotide-binding</keyword>
<dbReference type="PANTHER" id="PTHR43309">
    <property type="entry name" value="5-OXOPROLINASE SUBUNIT C"/>
    <property type="match status" value="1"/>
</dbReference>
<dbReference type="Pfam" id="PF02626">
    <property type="entry name" value="CT_A_B"/>
    <property type="match status" value="1"/>
</dbReference>
<dbReference type="GO" id="GO:0005524">
    <property type="term" value="F:ATP binding"/>
    <property type="evidence" value="ECO:0007669"/>
    <property type="project" value="UniProtKB-KW"/>
</dbReference>
<dbReference type="SMART" id="SM00797">
    <property type="entry name" value="AHS2"/>
    <property type="match status" value="1"/>
</dbReference>
<evidence type="ECO:0000256" key="3">
    <source>
        <dbReference type="ARBA" id="ARBA00022840"/>
    </source>
</evidence>
<evidence type="ECO:0000256" key="1">
    <source>
        <dbReference type="ARBA" id="ARBA00022741"/>
    </source>
</evidence>
<dbReference type="RefSeq" id="WP_093854359.1">
    <property type="nucleotide sequence ID" value="NZ_JAVRER010000004.1"/>
</dbReference>
<feature type="region of interest" description="Disordered" evidence="4">
    <location>
        <begin position="156"/>
        <end position="175"/>
    </location>
</feature>